<dbReference type="Gene3D" id="3.20.20.70">
    <property type="entry name" value="Aldolase class I"/>
    <property type="match status" value="1"/>
</dbReference>
<feature type="binding site" evidence="9">
    <location>
        <begin position="298"/>
        <end position="300"/>
    </location>
    <ligand>
        <name>2-[(2R,5Z)-2-carboxy-4-methylthiazol-5(2H)-ylidene]ethyl phosphate</name>
        <dbReference type="ChEBI" id="CHEBI:62899"/>
    </ligand>
</feature>
<gene>
    <name evidence="9" type="primary">thiE</name>
    <name evidence="13" type="ORF">CRM94_36905</name>
</gene>
<proteinExistence type="inferred from homology"/>
<feature type="binding site" evidence="9">
    <location>
        <position position="234"/>
    </location>
    <ligand>
        <name>Mg(2+)</name>
        <dbReference type="ChEBI" id="CHEBI:18420"/>
    </ligand>
</feature>
<evidence type="ECO:0000256" key="2">
    <source>
        <dbReference type="ARBA" id="ARBA00022679"/>
    </source>
</evidence>
<dbReference type="EC" id="2.5.1.3" evidence="9"/>
<dbReference type="GO" id="GO:0005737">
    <property type="term" value="C:cytoplasm"/>
    <property type="evidence" value="ECO:0007669"/>
    <property type="project" value="TreeGrafter"/>
</dbReference>
<comment type="caution">
    <text evidence="13">The sequence shown here is derived from an EMBL/GenBank/DDBJ whole genome shotgun (WGS) entry which is preliminary data.</text>
</comment>
<evidence type="ECO:0000256" key="3">
    <source>
        <dbReference type="ARBA" id="ARBA00022723"/>
    </source>
</evidence>
<accession>A0A2A7S8T5</accession>
<dbReference type="GO" id="GO:0009229">
    <property type="term" value="P:thiamine diphosphate biosynthetic process"/>
    <property type="evidence" value="ECO:0007669"/>
    <property type="project" value="UniProtKB-UniRule"/>
</dbReference>
<reference evidence="14" key="1">
    <citation type="submission" date="2017-09" db="EMBL/GenBank/DDBJ databases">
        <title>FDA dAtabase for Regulatory Grade micrObial Sequences (FDA-ARGOS): Supporting development and validation of Infectious Disease Dx tests.</title>
        <authorList>
            <person name="Minogue T."/>
            <person name="Wolcott M."/>
            <person name="Wasieloski L."/>
            <person name="Aguilar W."/>
            <person name="Moore D."/>
            <person name="Tallon L."/>
            <person name="Sadzewicz L."/>
            <person name="Ott S."/>
            <person name="Zhao X."/>
            <person name="Nagaraj S."/>
            <person name="Vavikolanu K."/>
            <person name="Aluvathingal J."/>
            <person name="Nadendla S."/>
            <person name="Sichtig H."/>
        </authorList>
    </citation>
    <scope>NUCLEOTIDE SEQUENCE [LARGE SCALE GENOMIC DNA]</scope>
    <source>
        <strain evidence="14">FDAARGOS_390</strain>
    </source>
</reference>
<dbReference type="RefSeq" id="WP_098154618.1">
    <property type="nucleotide sequence ID" value="NZ_CADEWP010000015.1"/>
</dbReference>
<dbReference type="CDD" id="cd00564">
    <property type="entry name" value="TMP_TenI"/>
    <property type="match status" value="1"/>
</dbReference>
<evidence type="ECO:0000256" key="1">
    <source>
        <dbReference type="ARBA" id="ARBA00005165"/>
    </source>
</evidence>
<evidence type="ECO:0000256" key="10">
    <source>
        <dbReference type="RuleBase" id="RU003826"/>
    </source>
</evidence>
<dbReference type="UniPathway" id="UPA00060">
    <property type="reaction ID" value="UER00141"/>
</dbReference>
<dbReference type="InterPro" id="IPR022998">
    <property type="entry name" value="ThiamineP_synth_TenI"/>
</dbReference>
<organism evidence="13 14">
    <name type="scientific">Burkholderia gladioli</name>
    <name type="common">Pseudomonas marginata</name>
    <name type="synonym">Phytomonas marginata</name>
    <dbReference type="NCBI Taxonomy" id="28095"/>
    <lineage>
        <taxon>Bacteria</taxon>
        <taxon>Pseudomonadati</taxon>
        <taxon>Pseudomonadota</taxon>
        <taxon>Betaproteobacteria</taxon>
        <taxon>Burkholderiales</taxon>
        <taxon>Burkholderiaceae</taxon>
        <taxon>Burkholderia</taxon>
    </lineage>
</organism>
<evidence type="ECO:0000256" key="5">
    <source>
        <dbReference type="ARBA" id="ARBA00022977"/>
    </source>
</evidence>
<feature type="binding site" evidence="9">
    <location>
        <position position="253"/>
    </location>
    <ligand>
        <name>Mg(2+)</name>
        <dbReference type="ChEBI" id="CHEBI:18420"/>
    </ligand>
</feature>
<dbReference type="AlphaFoldDB" id="A0A2A7S8T5"/>
<feature type="binding site" evidence="9">
    <location>
        <position position="331"/>
    </location>
    <ligand>
        <name>2-[(2R,5Z)-2-carboxy-4-methylthiazol-5(2H)-ylidene]ethyl phosphate</name>
        <dbReference type="ChEBI" id="CHEBI:62899"/>
    </ligand>
</feature>
<comment type="catalytic activity">
    <reaction evidence="7 9 10">
        <text>2-(2-carboxy-4-methylthiazol-5-yl)ethyl phosphate + 4-amino-2-methyl-5-(diphosphooxymethyl)pyrimidine + 2 H(+) = thiamine phosphate + CO2 + diphosphate</text>
        <dbReference type="Rhea" id="RHEA:47848"/>
        <dbReference type="ChEBI" id="CHEBI:15378"/>
        <dbReference type="ChEBI" id="CHEBI:16526"/>
        <dbReference type="ChEBI" id="CHEBI:33019"/>
        <dbReference type="ChEBI" id="CHEBI:37575"/>
        <dbReference type="ChEBI" id="CHEBI:57841"/>
        <dbReference type="ChEBI" id="CHEBI:62890"/>
        <dbReference type="EC" id="2.5.1.3"/>
    </reaction>
</comment>
<dbReference type="InterPro" id="IPR036206">
    <property type="entry name" value="ThiamineP_synth_sf"/>
</dbReference>
<evidence type="ECO:0000256" key="11">
    <source>
        <dbReference type="RuleBase" id="RU004253"/>
    </source>
</evidence>
<comment type="function">
    <text evidence="9">Condenses 4-methyl-5-(beta-hydroxyethyl)thiazole monophosphate (THZ-P) and 2-methyl-4-amino-5-hydroxymethyl pyrimidine pyrophosphate (HMP-PP) to form thiamine monophosphate (TMP).</text>
</comment>
<evidence type="ECO:0000256" key="7">
    <source>
        <dbReference type="ARBA" id="ARBA00047851"/>
    </source>
</evidence>
<feature type="domain" description="Thiamine phosphate synthase/TenI" evidence="12">
    <location>
        <begin position="184"/>
        <end position="354"/>
    </location>
</feature>
<dbReference type="EMBL" id="PDDY01000004">
    <property type="protein sequence ID" value="PEH39819.1"/>
    <property type="molecule type" value="Genomic_DNA"/>
</dbReference>
<dbReference type="SUPFAM" id="SSF51391">
    <property type="entry name" value="Thiamin phosphate synthase"/>
    <property type="match status" value="1"/>
</dbReference>
<feature type="binding site" evidence="9">
    <location>
        <begin position="351"/>
        <end position="352"/>
    </location>
    <ligand>
        <name>2-[(2R,5Z)-2-carboxy-4-methylthiazol-5(2H)-ylidene]ethyl phosphate</name>
        <dbReference type="ChEBI" id="CHEBI:62899"/>
    </ligand>
</feature>
<dbReference type="GO" id="GO:0009228">
    <property type="term" value="P:thiamine biosynthetic process"/>
    <property type="evidence" value="ECO:0007669"/>
    <property type="project" value="UniProtKB-KW"/>
</dbReference>
<sequence>MSRGASTPAHFAELFWPPADELAAAAERIRARLGDWPARAAPMRICVAAPEHPAAGDLLIVTAGDAEAEAARAAGVIAAGGAVIAIDERHATLVSGTARHALTAAAQLADDWIAALAAFLDCGFEPHDALVLALAWRDGDEAAAGDPWPVDPARFPSIAGAPAAPEPAFAPCPARLGLYPVVPSADWVERVLDYGARTVQLRLKGVPAGQLADEVARAVAAGRRHPDARVFINDHWRLAIEAGAYGVHLGQEDLQTADLGAIAAAGLRLGLSSHGYYEMLVALRLRPSYLALGPVYATTTKAVAAPPQGLARIARYARLAGRRVPLVAIGGVTAATLPAVIATGVGSVAVVSAVTAAADPRAAVASLGACFEA</sequence>
<evidence type="ECO:0000256" key="6">
    <source>
        <dbReference type="ARBA" id="ARBA00047334"/>
    </source>
</evidence>
<evidence type="ECO:0000256" key="9">
    <source>
        <dbReference type="HAMAP-Rule" id="MF_00097"/>
    </source>
</evidence>
<evidence type="ECO:0000313" key="13">
    <source>
        <dbReference type="EMBL" id="PEH39819.1"/>
    </source>
</evidence>
<comment type="catalytic activity">
    <reaction evidence="8 9 10">
        <text>2-[(2R,5Z)-2-carboxy-4-methylthiazol-5(2H)-ylidene]ethyl phosphate + 4-amino-2-methyl-5-(diphosphooxymethyl)pyrimidine + 2 H(+) = thiamine phosphate + CO2 + diphosphate</text>
        <dbReference type="Rhea" id="RHEA:47844"/>
        <dbReference type="ChEBI" id="CHEBI:15378"/>
        <dbReference type="ChEBI" id="CHEBI:16526"/>
        <dbReference type="ChEBI" id="CHEBI:33019"/>
        <dbReference type="ChEBI" id="CHEBI:37575"/>
        <dbReference type="ChEBI" id="CHEBI:57841"/>
        <dbReference type="ChEBI" id="CHEBI:62899"/>
        <dbReference type="EC" id="2.5.1.3"/>
    </reaction>
</comment>
<keyword evidence="2 9" id="KW-0808">Transferase</keyword>
<feature type="binding site" evidence="9">
    <location>
        <begin position="200"/>
        <end position="204"/>
    </location>
    <ligand>
        <name>4-amino-2-methyl-5-(diphosphooxymethyl)pyrimidine</name>
        <dbReference type="ChEBI" id="CHEBI:57841"/>
    </ligand>
</feature>
<comment type="similarity">
    <text evidence="9 10">Belongs to the thiamine-phosphate synthase family.</text>
</comment>
<dbReference type="HAMAP" id="MF_00097">
    <property type="entry name" value="TMP_synthase"/>
    <property type="match status" value="1"/>
</dbReference>
<dbReference type="InterPro" id="IPR034291">
    <property type="entry name" value="TMP_synthase"/>
</dbReference>
<comment type="pathway">
    <text evidence="1 9 11">Cofactor biosynthesis; thiamine diphosphate biosynthesis; thiamine phosphate from 4-amino-2-methyl-5-diphosphomethylpyrimidine and 4-methyl-5-(2-phosphoethyl)-thiazole: step 1/1.</text>
</comment>
<dbReference type="GO" id="GO:0000287">
    <property type="term" value="F:magnesium ion binding"/>
    <property type="evidence" value="ECO:0007669"/>
    <property type="project" value="UniProtKB-UniRule"/>
</dbReference>
<dbReference type="Pfam" id="PF02581">
    <property type="entry name" value="TMP-TENI"/>
    <property type="match status" value="1"/>
</dbReference>
<comment type="cofactor">
    <cofactor evidence="9">
        <name>Mg(2+)</name>
        <dbReference type="ChEBI" id="CHEBI:18420"/>
    </cofactor>
    <text evidence="9">Binds 1 Mg(2+) ion per subunit.</text>
</comment>
<keyword evidence="5 9" id="KW-0784">Thiamine biosynthesis</keyword>
<evidence type="ECO:0000256" key="8">
    <source>
        <dbReference type="ARBA" id="ARBA00047883"/>
    </source>
</evidence>
<feature type="binding site" evidence="9">
    <location>
        <position position="272"/>
    </location>
    <ligand>
        <name>4-amino-2-methyl-5-(diphosphooxymethyl)pyrimidine</name>
        <dbReference type="ChEBI" id="CHEBI:57841"/>
    </ligand>
</feature>
<dbReference type="Proteomes" id="UP000220629">
    <property type="component" value="Unassembled WGS sequence"/>
</dbReference>
<keyword evidence="4 9" id="KW-0460">Magnesium</keyword>
<dbReference type="PANTHER" id="PTHR20857:SF15">
    <property type="entry name" value="THIAMINE-PHOSPHATE SYNTHASE"/>
    <property type="match status" value="1"/>
</dbReference>
<dbReference type="GO" id="GO:0004789">
    <property type="term" value="F:thiamine-phosphate diphosphorylase activity"/>
    <property type="evidence" value="ECO:0007669"/>
    <property type="project" value="UniProtKB-UniRule"/>
</dbReference>
<name>A0A2A7S8T5_BURGA</name>
<feature type="binding site" evidence="9">
    <location>
        <position position="233"/>
    </location>
    <ligand>
        <name>4-amino-2-methyl-5-(diphosphooxymethyl)pyrimidine</name>
        <dbReference type="ChEBI" id="CHEBI:57841"/>
    </ligand>
</feature>
<keyword evidence="3 9" id="KW-0479">Metal-binding</keyword>
<comment type="catalytic activity">
    <reaction evidence="6 9 10">
        <text>4-methyl-5-(2-phosphooxyethyl)-thiazole + 4-amino-2-methyl-5-(diphosphooxymethyl)pyrimidine + H(+) = thiamine phosphate + diphosphate</text>
        <dbReference type="Rhea" id="RHEA:22328"/>
        <dbReference type="ChEBI" id="CHEBI:15378"/>
        <dbReference type="ChEBI" id="CHEBI:33019"/>
        <dbReference type="ChEBI" id="CHEBI:37575"/>
        <dbReference type="ChEBI" id="CHEBI:57841"/>
        <dbReference type="ChEBI" id="CHEBI:58296"/>
        <dbReference type="EC" id="2.5.1.3"/>
    </reaction>
</comment>
<dbReference type="InterPro" id="IPR013785">
    <property type="entry name" value="Aldolase_TIM"/>
</dbReference>
<dbReference type="FunFam" id="3.20.20.70:FF:000064">
    <property type="entry name" value="Thiamine-phosphate synthase"/>
    <property type="match status" value="1"/>
</dbReference>
<evidence type="ECO:0000259" key="12">
    <source>
        <dbReference type="Pfam" id="PF02581"/>
    </source>
</evidence>
<evidence type="ECO:0000313" key="14">
    <source>
        <dbReference type="Proteomes" id="UP000220629"/>
    </source>
</evidence>
<protein>
    <recommendedName>
        <fullName evidence="9">Thiamine-phosphate synthase</fullName>
        <shortName evidence="9">TP synthase</shortName>
        <shortName evidence="9">TPS</shortName>
        <ecNumber evidence="9">2.5.1.3</ecNumber>
    </recommendedName>
    <alternativeName>
        <fullName evidence="9">Thiamine-phosphate pyrophosphorylase</fullName>
        <shortName evidence="9">TMP pyrophosphorylase</shortName>
        <shortName evidence="9">TMP-PPase</shortName>
    </alternativeName>
</protein>
<feature type="binding site" evidence="9">
    <location>
        <position position="301"/>
    </location>
    <ligand>
        <name>4-amino-2-methyl-5-(diphosphooxymethyl)pyrimidine</name>
        <dbReference type="ChEBI" id="CHEBI:57841"/>
    </ligand>
</feature>
<dbReference type="NCBIfam" id="TIGR00693">
    <property type="entry name" value="thiE"/>
    <property type="match status" value="1"/>
</dbReference>
<evidence type="ECO:0000256" key="4">
    <source>
        <dbReference type="ARBA" id="ARBA00022842"/>
    </source>
</evidence>
<dbReference type="PANTHER" id="PTHR20857">
    <property type="entry name" value="THIAMINE-PHOSPHATE PYROPHOSPHORYLASE"/>
    <property type="match status" value="1"/>
</dbReference>
<dbReference type="NCBIfam" id="NF002904">
    <property type="entry name" value="PRK03512.1"/>
    <property type="match status" value="1"/>
</dbReference>